<accession>A0A0K2ZCI2</accession>
<dbReference type="RefSeq" id="WP_053839580.1">
    <property type="nucleotide sequence ID" value="NZ_CP076250.1"/>
</dbReference>
<protein>
    <recommendedName>
        <fullName evidence="1">Methyltransferase type 12 domain-containing protein</fullName>
    </recommendedName>
</protein>
<dbReference type="EMBL" id="CXOK01000001">
    <property type="protein sequence ID" value="CTP82863.1"/>
    <property type="molecule type" value="Genomic_DNA"/>
</dbReference>
<evidence type="ECO:0000259" key="1">
    <source>
        <dbReference type="Pfam" id="PF08242"/>
    </source>
</evidence>
<evidence type="ECO:0000313" key="3">
    <source>
        <dbReference type="Proteomes" id="UP000041247"/>
    </source>
</evidence>
<organism evidence="2 3">
    <name type="scientific">Xanthomonas graminis pv. poae</name>
    <dbReference type="NCBI Taxonomy" id="227946"/>
    <lineage>
        <taxon>Bacteria</taxon>
        <taxon>Pseudomonadati</taxon>
        <taxon>Pseudomonadota</taxon>
        <taxon>Gammaproteobacteria</taxon>
        <taxon>Lysobacterales</taxon>
        <taxon>Lysobacteraceae</taxon>
        <taxon>Xanthomonas</taxon>
        <taxon>Xanthomonas translucens group</taxon>
        <taxon>Xanthomonas graminis</taxon>
    </lineage>
</organism>
<evidence type="ECO:0000313" key="2">
    <source>
        <dbReference type="EMBL" id="CTP82863.1"/>
    </source>
</evidence>
<dbReference type="PANTHER" id="PTHR43861">
    <property type="entry name" value="TRANS-ACONITATE 2-METHYLTRANSFERASE-RELATED"/>
    <property type="match status" value="1"/>
</dbReference>
<dbReference type="SUPFAM" id="SSF53335">
    <property type="entry name" value="S-adenosyl-L-methionine-dependent methyltransferases"/>
    <property type="match status" value="1"/>
</dbReference>
<dbReference type="InterPro" id="IPR013217">
    <property type="entry name" value="Methyltransf_12"/>
</dbReference>
<dbReference type="InterPro" id="IPR029063">
    <property type="entry name" value="SAM-dependent_MTases_sf"/>
</dbReference>
<proteinExistence type="predicted"/>
<reference evidence="2 3" key="1">
    <citation type="submission" date="2015-07" db="EMBL/GenBank/DDBJ databases">
        <authorList>
            <person name="Noorani M."/>
        </authorList>
    </citation>
    <scope>NUCLEOTIDE SEQUENCE [LARGE SCALE GENOMIC DNA]</scope>
    <source>
        <strain evidence="2">LMG728</strain>
    </source>
</reference>
<dbReference type="CDD" id="cd02440">
    <property type="entry name" value="AdoMet_MTases"/>
    <property type="match status" value="1"/>
</dbReference>
<dbReference type="Pfam" id="PF08242">
    <property type="entry name" value="Methyltransf_12"/>
    <property type="match status" value="1"/>
</dbReference>
<feature type="domain" description="Methyltransferase type 12" evidence="1">
    <location>
        <begin position="91"/>
        <end position="189"/>
    </location>
</feature>
<name>A0A0K2ZCI2_9XANT</name>
<gene>
    <name evidence="2" type="ORF">XTPLMG728_0031</name>
</gene>
<dbReference type="AlphaFoldDB" id="A0A0K2ZCI2"/>
<dbReference type="Proteomes" id="UP000041247">
    <property type="component" value="Unassembled WGS sequence"/>
</dbReference>
<sequence length="707" mass="76593">MIDSLAAAGYVMPADVAVWRREGYDSIDYSDGDNSEDGLLATLRAAADVSVFSSELAAACVDWPSRYHLSTERANLLRPFAHHLQPGARVLEIGAGCGAVTRYLGECGAEVLALEGSLRRASIARERTRELRNVAVVAERFQDFSVAQRFDVVTLIGVLEYASLFSEAPNPALHMLQAAKQLLAPGGRLILAIENQLGLKYLAGVPEDHLGQPMVGLEDRYQARGARTYGRNELDALLHGAGYARSRFSAPLPDYKMPATILTERGISTDPAVFNAGALAAQAVRRDPQLTPTTFNLQRAWPVVAANGLALDLANSFLVEAVADAAAMAEQPALAYHYSTQRLGAFARETIFIAGQGQSVRVQARRLSDAPSAQTGVRLQVQGDTEYFQGPLLVDALRALLSRPGWTRAELVAEVRRYLQALAQLLHGEGHAVALDSVDSVLPDDYLDATPSNLLCTADGRIVYFDREWLAERPTLGWLLLRSLLFTYGGSIVAGMAGGEPIDLRTLLREVVAELFAPSAHGDFDLWLERELAFQRQVTGKDQREAIEAMLDAPVPRAAGAVAAAGQQHAPIADGFASLQHSLNLAAQHGVNMYASIAALHTALADGLAQTVPALQRIEAVVQQLAAGQGALHDRIVATDDRLVDSIQHWSTQQGELTARLSHVLDRTEQGDALRALEAKLDALAAVQGQQMDMLAQLQRRRWWTLR</sequence>
<dbReference type="Gene3D" id="3.40.50.150">
    <property type="entry name" value="Vaccinia Virus protein VP39"/>
    <property type="match status" value="1"/>
</dbReference>